<dbReference type="SUPFAM" id="SSF53807">
    <property type="entry name" value="Helical backbone' metal receptor"/>
    <property type="match status" value="1"/>
</dbReference>
<dbReference type="Gene3D" id="3.40.50.1980">
    <property type="entry name" value="Nitrogenase molybdenum iron protein domain"/>
    <property type="match status" value="2"/>
</dbReference>
<name>A0A8J3E1A1_9PROT</name>
<dbReference type="PRINTS" id="PR00691">
    <property type="entry name" value="ADHESINB"/>
</dbReference>
<evidence type="ECO:0000256" key="2">
    <source>
        <dbReference type="ARBA" id="ARBA00011028"/>
    </source>
</evidence>
<keyword evidence="5 7" id="KW-0732">Signal</keyword>
<feature type="signal peptide" evidence="7">
    <location>
        <begin position="1"/>
        <end position="22"/>
    </location>
</feature>
<sequence>MRLASLLLALIPFGLAIGTAAADPLPVVATTSVLEDLVKNVGGDKVAVRSLVGPDGDAHTYEPTPSDAKAISSARLVVINGLGLEGWLTRLMGSAGFTGTRVVATEGITPLTMTEEEGGKARKVTDPHAWQSLANGRIYVANIAKGLAAADPANAAVYQQNAEAYAQRLTTLEAKVKAELADVPAAKRRVITTHDAFQYYGKAYGVQFIAPIGLSTEEGEPSAGDVAKLERQIKREKLKALFLENISNSRLIDQLAHDTGAVVGPPLFSDALSKPSEPAPTYIQMFEYNTATLKAGMLLN</sequence>
<evidence type="ECO:0000313" key="8">
    <source>
        <dbReference type="EMBL" id="GGF09988.1"/>
    </source>
</evidence>
<comment type="subcellular location">
    <subcellularLocation>
        <location evidence="1">Cell envelope</location>
    </subcellularLocation>
</comment>
<dbReference type="InterPro" id="IPR006128">
    <property type="entry name" value="Lipoprotein_PsaA-like"/>
</dbReference>
<accession>A0A8J3E1A1</accession>
<evidence type="ECO:0000256" key="6">
    <source>
        <dbReference type="RuleBase" id="RU003512"/>
    </source>
</evidence>
<feature type="chain" id="PRO_5035307233" evidence="7">
    <location>
        <begin position="23"/>
        <end position="300"/>
    </location>
</feature>
<comment type="similarity">
    <text evidence="2 6">Belongs to the bacterial solute-binding protein 9 family.</text>
</comment>
<dbReference type="Proteomes" id="UP000646365">
    <property type="component" value="Unassembled WGS sequence"/>
</dbReference>
<dbReference type="InterPro" id="IPR006127">
    <property type="entry name" value="ZnuA-like"/>
</dbReference>
<dbReference type="CDD" id="cd01137">
    <property type="entry name" value="PsaA"/>
    <property type="match status" value="1"/>
</dbReference>
<dbReference type="AlphaFoldDB" id="A0A8J3E1A1"/>
<dbReference type="PRINTS" id="PR00690">
    <property type="entry name" value="ADHESNFAMILY"/>
</dbReference>
<keyword evidence="3 6" id="KW-0813">Transport</keyword>
<dbReference type="GO" id="GO:0007155">
    <property type="term" value="P:cell adhesion"/>
    <property type="evidence" value="ECO:0007669"/>
    <property type="project" value="InterPro"/>
</dbReference>
<proteinExistence type="inferred from homology"/>
<dbReference type="GO" id="GO:0030313">
    <property type="term" value="C:cell envelope"/>
    <property type="evidence" value="ECO:0007669"/>
    <property type="project" value="UniProtKB-SubCell"/>
</dbReference>
<protein>
    <submittedName>
        <fullName evidence="8">Metal ABC transporter substrate-binding protein</fullName>
    </submittedName>
</protein>
<keyword evidence="4" id="KW-0479">Metal-binding</keyword>
<keyword evidence="9" id="KW-1185">Reference proteome</keyword>
<gene>
    <name evidence="8" type="ORF">GCM10011611_14400</name>
</gene>
<organism evidence="8 9">
    <name type="scientific">Aliidongia dinghuensis</name>
    <dbReference type="NCBI Taxonomy" id="1867774"/>
    <lineage>
        <taxon>Bacteria</taxon>
        <taxon>Pseudomonadati</taxon>
        <taxon>Pseudomonadota</taxon>
        <taxon>Alphaproteobacteria</taxon>
        <taxon>Rhodospirillales</taxon>
        <taxon>Dongiaceae</taxon>
        <taxon>Aliidongia</taxon>
    </lineage>
</organism>
<dbReference type="RefSeq" id="WP_189044046.1">
    <property type="nucleotide sequence ID" value="NZ_BMJQ01000003.1"/>
</dbReference>
<evidence type="ECO:0000256" key="7">
    <source>
        <dbReference type="SAM" id="SignalP"/>
    </source>
</evidence>
<comment type="caution">
    <text evidence="8">The sequence shown here is derived from an EMBL/GenBank/DDBJ whole genome shotgun (WGS) entry which is preliminary data.</text>
</comment>
<reference evidence="8" key="1">
    <citation type="journal article" date="2014" name="Int. J. Syst. Evol. Microbiol.">
        <title>Complete genome sequence of Corynebacterium casei LMG S-19264T (=DSM 44701T), isolated from a smear-ripened cheese.</title>
        <authorList>
            <consortium name="US DOE Joint Genome Institute (JGI-PGF)"/>
            <person name="Walter F."/>
            <person name="Albersmeier A."/>
            <person name="Kalinowski J."/>
            <person name="Ruckert C."/>
        </authorList>
    </citation>
    <scope>NUCLEOTIDE SEQUENCE</scope>
    <source>
        <strain evidence="8">CGMCC 1.15725</strain>
    </source>
</reference>
<dbReference type="GO" id="GO:0030001">
    <property type="term" value="P:metal ion transport"/>
    <property type="evidence" value="ECO:0007669"/>
    <property type="project" value="InterPro"/>
</dbReference>
<dbReference type="GO" id="GO:0046872">
    <property type="term" value="F:metal ion binding"/>
    <property type="evidence" value="ECO:0007669"/>
    <property type="project" value="UniProtKB-KW"/>
</dbReference>
<dbReference type="PANTHER" id="PTHR42953">
    <property type="entry name" value="HIGH-AFFINITY ZINC UPTAKE SYSTEM PROTEIN ZNUA-RELATED"/>
    <property type="match status" value="1"/>
</dbReference>
<evidence type="ECO:0000256" key="1">
    <source>
        <dbReference type="ARBA" id="ARBA00004196"/>
    </source>
</evidence>
<dbReference type="InterPro" id="IPR050492">
    <property type="entry name" value="Bact_metal-bind_prot9"/>
</dbReference>
<evidence type="ECO:0000256" key="5">
    <source>
        <dbReference type="ARBA" id="ARBA00022729"/>
    </source>
</evidence>
<reference evidence="8" key="2">
    <citation type="submission" date="2020-09" db="EMBL/GenBank/DDBJ databases">
        <authorList>
            <person name="Sun Q."/>
            <person name="Zhou Y."/>
        </authorList>
    </citation>
    <scope>NUCLEOTIDE SEQUENCE</scope>
    <source>
        <strain evidence="8">CGMCC 1.15725</strain>
    </source>
</reference>
<dbReference type="Pfam" id="PF01297">
    <property type="entry name" value="ZnuA"/>
    <property type="match status" value="1"/>
</dbReference>
<dbReference type="EMBL" id="BMJQ01000003">
    <property type="protein sequence ID" value="GGF09988.1"/>
    <property type="molecule type" value="Genomic_DNA"/>
</dbReference>
<dbReference type="InterPro" id="IPR006129">
    <property type="entry name" value="AdhesinB"/>
</dbReference>
<evidence type="ECO:0000313" key="9">
    <source>
        <dbReference type="Proteomes" id="UP000646365"/>
    </source>
</evidence>
<evidence type="ECO:0000256" key="4">
    <source>
        <dbReference type="ARBA" id="ARBA00022723"/>
    </source>
</evidence>
<evidence type="ECO:0000256" key="3">
    <source>
        <dbReference type="ARBA" id="ARBA00022448"/>
    </source>
</evidence>
<dbReference type="PANTHER" id="PTHR42953:SF1">
    <property type="entry name" value="METAL-BINDING PROTEIN HI_0362-RELATED"/>
    <property type="match status" value="1"/>
</dbReference>